<reference evidence="2" key="1">
    <citation type="journal article" date="2020" name="Fungal Divers.">
        <title>Resolving the Mortierellaceae phylogeny through synthesis of multi-gene phylogenetics and phylogenomics.</title>
        <authorList>
            <person name="Vandepol N."/>
            <person name="Liber J."/>
            <person name="Desiro A."/>
            <person name="Na H."/>
            <person name="Kennedy M."/>
            <person name="Barry K."/>
            <person name="Grigoriev I.V."/>
            <person name="Miller A.N."/>
            <person name="O'Donnell K."/>
            <person name="Stajich J.E."/>
            <person name="Bonito G."/>
        </authorList>
    </citation>
    <scope>NUCLEOTIDE SEQUENCE</scope>
    <source>
        <strain evidence="2">MES-2147</strain>
    </source>
</reference>
<comment type="caution">
    <text evidence="2">The sequence shown here is derived from an EMBL/GenBank/DDBJ whole genome shotgun (WGS) entry which is preliminary data.</text>
</comment>
<dbReference type="EMBL" id="JAAAHW010003666">
    <property type="protein sequence ID" value="KAF9981734.1"/>
    <property type="molecule type" value="Genomic_DNA"/>
</dbReference>
<keyword evidence="3" id="KW-1185">Reference proteome</keyword>
<organism evidence="2 3">
    <name type="scientific">Modicella reniformis</name>
    <dbReference type="NCBI Taxonomy" id="1440133"/>
    <lineage>
        <taxon>Eukaryota</taxon>
        <taxon>Fungi</taxon>
        <taxon>Fungi incertae sedis</taxon>
        <taxon>Mucoromycota</taxon>
        <taxon>Mortierellomycotina</taxon>
        <taxon>Mortierellomycetes</taxon>
        <taxon>Mortierellales</taxon>
        <taxon>Mortierellaceae</taxon>
        <taxon>Modicella</taxon>
    </lineage>
</organism>
<feature type="region of interest" description="Disordered" evidence="1">
    <location>
        <begin position="88"/>
        <end position="133"/>
    </location>
</feature>
<dbReference type="AlphaFoldDB" id="A0A9P6M977"/>
<gene>
    <name evidence="2" type="ORF">BGZ65_003632</name>
</gene>
<evidence type="ECO:0000256" key="1">
    <source>
        <dbReference type="SAM" id="MobiDB-lite"/>
    </source>
</evidence>
<sequence length="236" mass="26536">MYSTSDHQEIGSEDVLFNTCFTSEHTTKNYAYVSFEPKNATINFYSDEACQEFAFGLIGIYGRYPGLARSYKWVGWTEDAIGFLFDKEPFQGQGDAAPGAVPLPPPDEEQNPGGEEGGVTPNHPTPMVDDTKVKDTLPYNRVEDESADRDGDILLLRTKDRSEHFELGNDDDDDDDDEDNNDGNDSDDSDSNVDKAHESSHPLQQQPQKQRERHGDRYQDDDDHVIAKVIEVVKNI</sequence>
<evidence type="ECO:0000313" key="2">
    <source>
        <dbReference type="EMBL" id="KAF9981734.1"/>
    </source>
</evidence>
<feature type="compositionally biased region" description="Basic and acidic residues" evidence="1">
    <location>
        <begin position="209"/>
        <end position="218"/>
    </location>
</feature>
<proteinExistence type="predicted"/>
<feature type="region of interest" description="Disordered" evidence="1">
    <location>
        <begin position="164"/>
        <end position="223"/>
    </location>
</feature>
<dbReference type="Proteomes" id="UP000749646">
    <property type="component" value="Unassembled WGS sequence"/>
</dbReference>
<accession>A0A9P6M977</accession>
<name>A0A9P6M977_9FUNG</name>
<evidence type="ECO:0000313" key="3">
    <source>
        <dbReference type="Proteomes" id="UP000749646"/>
    </source>
</evidence>
<feature type="compositionally biased region" description="Acidic residues" evidence="1">
    <location>
        <begin position="168"/>
        <end position="191"/>
    </location>
</feature>
<dbReference type="OrthoDB" id="2416293at2759"/>
<protein>
    <submittedName>
        <fullName evidence="2">Uncharacterized protein</fullName>
    </submittedName>
</protein>